<keyword evidence="3" id="KW-1185">Reference proteome</keyword>
<gene>
    <name evidence="2" type="ORF">EVAR_4729_1</name>
</gene>
<dbReference type="EMBL" id="BGZK01000026">
    <property type="protein sequence ID" value="GBP07336.1"/>
    <property type="molecule type" value="Genomic_DNA"/>
</dbReference>
<dbReference type="AlphaFoldDB" id="A0A4C1SZE6"/>
<sequence>MNGLDRCFFDQRKCLCFGGARRARRKLRGNGKLSPSSRSRRRAGPAPATEARTYTIHLTECLRNETTNFLMRYCNTHFLPLYD</sequence>
<protein>
    <submittedName>
        <fullName evidence="2">Uncharacterized protein</fullName>
    </submittedName>
</protein>
<evidence type="ECO:0000256" key="1">
    <source>
        <dbReference type="SAM" id="MobiDB-lite"/>
    </source>
</evidence>
<accession>A0A4C1SZE6</accession>
<evidence type="ECO:0000313" key="3">
    <source>
        <dbReference type="Proteomes" id="UP000299102"/>
    </source>
</evidence>
<reference evidence="2 3" key="1">
    <citation type="journal article" date="2019" name="Commun. Biol.">
        <title>The bagworm genome reveals a unique fibroin gene that provides high tensile strength.</title>
        <authorList>
            <person name="Kono N."/>
            <person name="Nakamura H."/>
            <person name="Ohtoshi R."/>
            <person name="Tomita M."/>
            <person name="Numata K."/>
            <person name="Arakawa K."/>
        </authorList>
    </citation>
    <scope>NUCLEOTIDE SEQUENCE [LARGE SCALE GENOMIC DNA]</scope>
</reference>
<comment type="caution">
    <text evidence="2">The sequence shown here is derived from an EMBL/GenBank/DDBJ whole genome shotgun (WGS) entry which is preliminary data.</text>
</comment>
<organism evidence="2 3">
    <name type="scientific">Eumeta variegata</name>
    <name type="common">Bagworm moth</name>
    <name type="synonym">Eumeta japonica</name>
    <dbReference type="NCBI Taxonomy" id="151549"/>
    <lineage>
        <taxon>Eukaryota</taxon>
        <taxon>Metazoa</taxon>
        <taxon>Ecdysozoa</taxon>
        <taxon>Arthropoda</taxon>
        <taxon>Hexapoda</taxon>
        <taxon>Insecta</taxon>
        <taxon>Pterygota</taxon>
        <taxon>Neoptera</taxon>
        <taxon>Endopterygota</taxon>
        <taxon>Lepidoptera</taxon>
        <taxon>Glossata</taxon>
        <taxon>Ditrysia</taxon>
        <taxon>Tineoidea</taxon>
        <taxon>Psychidae</taxon>
        <taxon>Oiketicinae</taxon>
        <taxon>Eumeta</taxon>
    </lineage>
</organism>
<feature type="region of interest" description="Disordered" evidence="1">
    <location>
        <begin position="27"/>
        <end position="49"/>
    </location>
</feature>
<dbReference type="Proteomes" id="UP000299102">
    <property type="component" value="Unassembled WGS sequence"/>
</dbReference>
<proteinExistence type="predicted"/>
<evidence type="ECO:0000313" key="2">
    <source>
        <dbReference type="EMBL" id="GBP07336.1"/>
    </source>
</evidence>
<name>A0A4C1SZE6_EUMVA</name>